<dbReference type="Pfam" id="PF13531">
    <property type="entry name" value="SBP_bac_11"/>
    <property type="match status" value="1"/>
</dbReference>
<dbReference type="InterPro" id="IPR050682">
    <property type="entry name" value="ModA/WtpA"/>
</dbReference>
<sequence>MSSVKLKGLALSALAVASLAASRADAATTTINVAVAANFTATMNALIAAYKVLNPGTNITFTSDSSSVLQTQIINGTRKYDLFLSADKTRPQQLYTTYPTLITGLPFKYAVGELELWSPKTDVSAGLPATLTQDVVLANPAAAPYGTAAAQVLSAKPWSIPWPSTPYPPVGTAHVFVKNNISTTYTAVKNGTYPMGFIAQSSICRVVSGVKRFSSGYHHTYAYNVAPKHSRIEQYAIMLINHSRTTAQSNLMRDFVRFMRTNSVGQSIVTSYCYSLT</sequence>
<comment type="similarity">
    <text evidence="1">Belongs to the bacterial solute-binding protein ModA family.</text>
</comment>
<name>A0A2D2CXN1_METT3</name>
<dbReference type="PANTHER" id="PTHR30632:SF14">
    <property type="entry name" value="TUNGSTATE_MOLYBDATE_CHROMATE-BINDING PROTEIN MODA"/>
    <property type="match status" value="1"/>
</dbReference>
<proteinExistence type="inferred from homology"/>
<keyword evidence="2" id="KW-0479">Metal-binding</keyword>
<dbReference type="EMBL" id="CP023737">
    <property type="protein sequence ID" value="ATQ67399.1"/>
    <property type="molecule type" value="Genomic_DNA"/>
</dbReference>
<dbReference type="GO" id="GO:0015689">
    <property type="term" value="P:molybdate ion transport"/>
    <property type="evidence" value="ECO:0007669"/>
    <property type="project" value="InterPro"/>
</dbReference>
<protein>
    <submittedName>
        <fullName evidence="5">Molybdate ABC transporter substrate-binding protein</fullName>
    </submittedName>
</protein>
<organism evidence="5 6">
    <name type="scientific">Methylosinus trichosporium (strain ATCC 35070 / NCIMB 11131 / UNIQEM 75 / OB3b)</name>
    <dbReference type="NCBI Taxonomy" id="595536"/>
    <lineage>
        <taxon>Bacteria</taxon>
        <taxon>Pseudomonadati</taxon>
        <taxon>Pseudomonadota</taxon>
        <taxon>Alphaproteobacteria</taxon>
        <taxon>Hyphomicrobiales</taxon>
        <taxon>Methylocystaceae</taxon>
        <taxon>Methylosinus</taxon>
    </lineage>
</organism>
<dbReference type="GO" id="GO:0030973">
    <property type="term" value="F:molybdate ion binding"/>
    <property type="evidence" value="ECO:0007669"/>
    <property type="project" value="TreeGrafter"/>
</dbReference>
<dbReference type="InterPro" id="IPR005950">
    <property type="entry name" value="ModA"/>
</dbReference>
<keyword evidence="6" id="KW-1185">Reference proteome</keyword>
<keyword evidence="3 4" id="KW-0732">Signal</keyword>
<dbReference type="RefSeq" id="WP_003608802.1">
    <property type="nucleotide sequence ID" value="NZ_ADVE02000001.1"/>
</dbReference>
<evidence type="ECO:0000313" key="5">
    <source>
        <dbReference type="EMBL" id="ATQ67399.1"/>
    </source>
</evidence>
<reference evidence="6" key="1">
    <citation type="submission" date="2017-10" db="EMBL/GenBank/DDBJ databases">
        <title>Completed PacBio SMRT sequence of Methylosinus trichosporium OB3b reveals presence of a third large plasmid.</title>
        <authorList>
            <person name="Charles T.C."/>
            <person name="Lynch M.D.J."/>
            <person name="Heil J.R."/>
            <person name="Cheng J."/>
        </authorList>
    </citation>
    <scope>NUCLEOTIDE SEQUENCE [LARGE SCALE GENOMIC DNA]</scope>
    <source>
        <strain evidence="6">OB3b</strain>
    </source>
</reference>
<dbReference type="GO" id="GO:0046872">
    <property type="term" value="F:metal ion binding"/>
    <property type="evidence" value="ECO:0007669"/>
    <property type="project" value="UniProtKB-KW"/>
</dbReference>
<feature type="chain" id="PRO_5013783439" evidence="4">
    <location>
        <begin position="27"/>
        <end position="277"/>
    </location>
</feature>
<dbReference type="STRING" id="595536.GCA_000178815_04071"/>
<evidence type="ECO:0000313" key="6">
    <source>
        <dbReference type="Proteomes" id="UP000230709"/>
    </source>
</evidence>
<dbReference type="Gene3D" id="3.40.190.10">
    <property type="entry name" value="Periplasmic binding protein-like II"/>
    <property type="match status" value="2"/>
</dbReference>
<dbReference type="SUPFAM" id="SSF53850">
    <property type="entry name" value="Periplasmic binding protein-like II"/>
    <property type="match status" value="1"/>
</dbReference>
<evidence type="ECO:0000256" key="2">
    <source>
        <dbReference type="ARBA" id="ARBA00022723"/>
    </source>
</evidence>
<dbReference type="Proteomes" id="UP000230709">
    <property type="component" value="Chromosome"/>
</dbReference>
<evidence type="ECO:0000256" key="4">
    <source>
        <dbReference type="SAM" id="SignalP"/>
    </source>
</evidence>
<evidence type="ECO:0000256" key="3">
    <source>
        <dbReference type="ARBA" id="ARBA00022729"/>
    </source>
</evidence>
<dbReference type="NCBIfam" id="TIGR01256">
    <property type="entry name" value="modA"/>
    <property type="match status" value="1"/>
</dbReference>
<dbReference type="AlphaFoldDB" id="A0A2D2CXN1"/>
<feature type="signal peptide" evidence="4">
    <location>
        <begin position="1"/>
        <end position="26"/>
    </location>
</feature>
<dbReference type="KEGG" id="mtw:CQW49_05435"/>
<evidence type="ECO:0000256" key="1">
    <source>
        <dbReference type="ARBA" id="ARBA00009175"/>
    </source>
</evidence>
<dbReference type="PANTHER" id="PTHR30632">
    <property type="entry name" value="MOLYBDATE-BINDING PERIPLASMIC PROTEIN"/>
    <property type="match status" value="1"/>
</dbReference>
<gene>
    <name evidence="5" type="primary">modA</name>
    <name evidence="5" type="ORF">CQW49_05435</name>
</gene>
<accession>A0A2D2CXN1</accession>